<name>A0ABW2RAD6_9BURK</name>
<evidence type="ECO:0000259" key="8">
    <source>
        <dbReference type="PROSITE" id="PS50110"/>
    </source>
</evidence>
<dbReference type="PROSITE" id="PS50112">
    <property type="entry name" value="PAS"/>
    <property type="match status" value="2"/>
</dbReference>
<dbReference type="InterPro" id="IPR003661">
    <property type="entry name" value="HisK_dim/P_dom"/>
</dbReference>
<feature type="domain" description="PAS" evidence="9">
    <location>
        <begin position="137"/>
        <end position="213"/>
    </location>
</feature>
<dbReference type="InterPro" id="IPR001789">
    <property type="entry name" value="Sig_transdc_resp-reg_receiver"/>
</dbReference>
<feature type="domain" description="Histidine kinase" evidence="7">
    <location>
        <begin position="417"/>
        <end position="642"/>
    </location>
</feature>
<protein>
    <recommendedName>
        <fullName evidence="2">histidine kinase</fullName>
        <ecNumber evidence="2">2.7.13.3</ecNumber>
    </recommendedName>
</protein>
<organism evidence="11 12">
    <name type="scientific">Hydrogenophaga bisanensis</name>
    <dbReference type="NCBI Taxonomy" id="439611"/>
    <lineage>
        <taxon>Bacteria</taxon>
        <taxon>Pseudomonadati</taxon>
        <taxon>Pseudomonadota</taxon>
        <taxon>Betaproteobacteria</taxon>
        <taxon>Burkholderiales</taxon>
        <taxon>Comamonadaceae</taxon>
        <taxon>Hydrogenophaga</taxon>
    </lineage>
</organism>
<dbReference type="InterPro" id="IPR005467">
    <property type="entry name" value="His_kinase_dom"/>
</dbReference>
<dbReference type="Pfam" id="PF00512">
    <property type="entry name" value="HisKA"/>
    <property type="match status" value="1"/>
</dbReference>
<keyword evidence="12" id="KW-1185">Reference proteome</keyword>
<dbReference type="SUPFAM" id="SSF55874">
    <property type="entry name" value="ATPase domain of HSP90 chaperone/DNA topoisomerase II/histidine kinase"/>
    <property type="match status" value="1"/>
</dbReference>
<feature type="domain" description="Response regulatory" evidence="8">
    <location>
        <begin position="668"/>
        <end position="784"/>
    </location>
</feature>
<sequence length="787" mass="87154">MTPSAPPADQGFGTLFTFLPIGAYRCAPDGTMLHANPALVRLNGFATEADFLADVNRLAGDWYLDPGRRQHFQQQLAMHGQVRGLVSAVQQHGTGLKRWVSENAHLVRDAQGQPLYYEGTVEDITEQVHSREALQRSEEQMRQVASQVPGMVFAVHIAPDGRRQYRFVSDGVRDIYGFEPGDLLRDPDLIRRYRHPADQDQLERDIDLMRRGHEDLGGEFRIVRPDGQIRWILRRSTSVSSDETGVLRVGVLLDITEQREAEVALRETEARWKLALESAGDGVWDWNLATGEEYLSASMLAMYGFNEDELPRLAEALDQRTHPEDREQMLRDRLDHFEGRTPIYRNEHRVQCKGGAWKWVLTRGMVISRDVGGKPLRMVGTHTDITELKEAEMRRQQLEGQLRESQKMEAIGTLAGGVAHDFNNLLAAILGNLSLAREDVGDGHLAQESLAEIQRAALRARQLVQQILAFSRRQSPTMEQQALGPLVEEALNLMRSLLPAGVRLNTRMPVTGPMVRADSTQIQQVVMNLCTNAWQAMRGRGGEITVLLKTCDVAQEESLSTGGRLAPGRYACLSVADSGQGIAPEHLHRIFEPFYTTKPAGEGTGLGLSVVHGIVTAHQGGIDVHSQLGEGTRFDLYFPVAGGTDAPAQGATMVEAVIPQADTCANRHIVYVDDYEAMLFLASRMLGKQGYRVTTFLSGELALAWLAANGDRVDLLVTDQNMPGLSGIDVAREVAQIRPGLRVAIMSGYVSDELREQARLCGVHEVLAKQDRVDDLVEAVRSLLPAD</sequence>
<dbReference type="InterPro" id="IPR011006">
    <property type="entry name" value="CheY-like_superfamily"/>
</dbReference>
<proteinExistence type="predicted"/>
<dbReference type="Gene3D" id="3.40.50.2300">
    <property type="match status" value="1"/>
</dbReference>
<dbReference type="SMART" id="SM00086">
    <property type="entry name" value="PAC"/>
    <property type="match status" value="3"/>
</dbReference>
<dbReference type="SUPFAM" id="SSF47384">
    <property type="entry name" value="Homodimeric domain of signal transducing histidine kinase"/>
    <property type="match status" value="1"/>
</dbReference>
<dbReference type="InterPro" id="IPR001610">
    <property type="entry name" value="PAC"/>
</dbReference>
<evidence type="ECO:0000256" key="1">
    <source>
        <dbReference type="ARBA" id="ARBA00000085"/>
    </source>
</evidence>
<dbReference type="CDD" id="cd00130">
    <property type="entry name" value="PAS"/>
    <property type="match status" value="3"/>
</dbReference>
<dbReference type="PRINTS" id="PR00344">
    <property type="entry name" value="BCTRLSENSOR"/>
</dbReference>
<evidence type="ECO:0000256" key="3">
    <source>
        <dbReference type="ARBA" id="ARBA00022553"/>
    </source>
</evidence>
<keyword evidence="3 6" id="KW-0597">Phosphoprotein</keyword>
<keyword evidence="4" id="KW-0808">Transferase</keyword>
<dbReference type="Pfam" id="PF00072">
    <property type="entry name" value="Response_reg"/>
    <property type="match status" value="1"/>
</dbReference>
<feature type="domain" description="PAC" evidence="10">
    <location>
        <begin position="216"/>
        <end position="267"/>
    </location>
</feature>
<dbReference type="InterPro" id="IPR004358">
    <property type="entry name" value="Sig_transdc_His_kin-like_C"/>
</dbReference>
<dbReference type="SMART" id="SM00448">
    <property type="entry name" value="REC"/>
    <property type="match status" value="1"/>
</dbReference>
<evidence type="ECO:0000259" key="10">
    <source>
        <dbReference type="PROSITE" id="PS50113"/>
    </source>
</evidence>
<comment type="catalytic activity">
    <reaction evidence="1">
        <text>ATP + protein L-histidine = ADP + protein N-phospho-L-histidine.</text>
        <dbReference type="EC" id="2.7.13.3"/>
    </reaction>
</comment>
<dbReference type="SMART" id="SM00091">
    <property type="entry name" value="PAS"/>
    <property type="match status" value="2"/>
</dbReference>
<feature type="modified residue" description="4-aspartylphosphate" evidence="6">
    <location>
        <position position="719"/>
    </location>
</feature>
<dbReference type="Pfam" id="PF02518">
    <property type="entry name" value="HATPase_c"/>
    <property type="match status" value="1"/>
</dbReference>
<dbReference type="CDD" id="cd00082">
    <property type="entry name" value="HisKA"/>
    <property type="match status" value="1"/>
</dbReference>
<dbReference type="InterPro" id="IPR052162">
    <property type="entry name" value="Sensor_kinase/Photoreceptor"/>
</dbReference>
<dbReference type="CDD" id="cd00156">
    <property type="entry name" value="REC"/>
    <property type="match status" value="1"/>
</dbReference>
<gene>
    <name evidence="11" type="ORF">ACFQNJ_11045</name>
</gene>
<dbReference type="InterPro" id="IPR000700">
    <property type="entry name" value="PAS-assoc_C"/>
</dbReference>
<dbReference type="InterPro" id="IPR036890">
    <property type="entry name" value="HATPase_C_sf"/>
</dbReference>
<evidence type="ECO:0000313" key="12">
    <source>
        <dbReference type="Proteomes" id="UP001596495"/>
    </source>
</evidence>
<feature type="domain" description="PAC" evidence="10">
    <location>
        <begin position="344"/>
        <end position="397"/>
    </location>
</feature>
<dbReference type="Pfam" id="PF08447">
    <property type="entry name" value="PAS_3"/>
    <property type="match status" value="2"/>
</dbReference>
<dbReference type="InterPro" id="IPR003594">
    <property type="entry name" value="HATPase_dom"/>
</dbReference>
<dbReference type="SUPFAM" id="SSF55785">
    <property type="entry name" value="PYP-like sensor domain (PAS domain)"/>
    <property type="match status" value="3"/>
</dbReference>
<dbReference type="PROSITE" id="PS50110">
    <property type="entry name" value="RESPONSE_REGULATORY"/>
    <property type="match status" value="1"/>
</dbReference>
<evidence type="ECO:0000259" key="9">
    <source>
        <dbReference type="PROSITE" id="PS50112"/>
    </source>
</evidence>
<reference evidence="12" key="1">
    <citation type="journal article" date="2019" name="Int. J. Syst. Evol. Microbiol.">
        <title>The Global Catalogue of Microorganisms (GCM) 10K type strain sequencing project: providing services to taxonomists for standard genome sequencing and annotation.</title>
        <authorList>
            <consortium name="The Broad Institute Genomics Platform"/>
            <consortium name="The Broad Institute Genome Sequencing Center for Infectious Disease"/>
            <person name="Wu L."/>
            <person name="Ma J."/>
        </authorList>
    </citation>
    <scope>NUCLEOTIDE SEQUENCE [LARGE SCALE GENOMIC DNA]</scope>
    <source>
        <strain evidence="12">CCUG 54518</strain>
    </source>
</reference>
<evidence type="ECO:0000313" key="11">
    <source>
        <dbReference type="EMBL" id="MFC7435040.1"/>
    </source>
</evidence>
<dbReference type="Proteomes" id="UP001596495">
    <property type="component" value="Unassembled WGS sequence"/>
</dbReference>
<dbReference type="EC" id="2.7.13.3" evidence="2"/>
<dbReference type="PROSITE" id="PS50113">
    <property type="entry name" value="PAC"/>
    <property type="match status" value="3"/>
</dbReference>
<dbReference type="SMART" id="SM00388">
    <property type="entry name" value="HisKA"/>
    <property type="match status" value="1"/>
</dbReference>
<feature type="domain" description="PAS" evidence="9">
    <location>
        <begin position="268"/>
        <end position="329"/>
    </location>
</feature>
<dbReference type="PANTHER" id="PTHR43304">
    <property type="entry name" value="PHYTOCHROME-LIKE PROTEIN CPH1"/>
    <property type="match status" value="1"/>
</dbReference>
<dbReference type="Gene3D" id="3.30.565.10">
    <property type="entry name" value="Histidine kinase-like ATPase, C-terminal domain"/>
    <property type="match status" value="1"/>
</dbReference>
<dbReference type="EMBL" id="JBHTBX010000006">
    <property type="protein sequence ID" value="MFC7435040.1"/>
    <property type="molecule type" value="Genomic_DNA"/>
</dbReference>
<dbReference type="Gene3D" id="3.30.450.20">
    <property type="entry name" value="PAS domain"/>
    <property type="match status" value="3"/>
</dbReference>
<accession>A0ABW2RAD6</accession>
<dbReference type="InterPro" id="IPR036097">
    <property type="entry name" value="HisK_dim/P_sf"/>
</dbReference>
<dbReference type="SMART" id="SM00387">
    <property type="entry name" value="HATPase_c"/>
    <property type="match status" value="1"/>
</dbReference>
<dbReference type="RefSeq" id="WP_382257112.1">
    <property type="nucleotide sequence ID" value="NZ_JBHTBX010000006.1"/>
</dbReference>
<evidence type="ECO:0000256" key="5">
    <source>
        <dbReference type="ARBA" id="ARBA00022777"/>
    </source>
</evidence>
<dbReference type="PANTHER" id="PTHR43304:SF1">
    <property type="entry name" value="PAC DOMAIN-CONTAINING PROTEIN"/>
    <property type="match status" value="1"/>
</dbReference>
<evidence type="ECO:0000259" key="7">
    <source>
        <dbReference type="PROSITE" id="PS50109"/>
    </source>
</evidence>
<dbReference type="PROSITE" id="PS50109">
    <property type="entry name" value="HIS_KIN"/>
    <property type="match status" value="1"/>
</dbReference>
<keyword evidence="5" id="KW-0418">Kinase</keyword>
<evidence type="ECO:0000256" key="2">
    <source>
        <dbReference type="ARBA" id="ARBA00012438"/>
    </source>
</evidence>
<dbReference type="SUPFAM" id="SSF52172">
    <property type="entry name" value="CheY-like"/>
    <property type="match status" value="1"/>
</dbReference>
<comment type="caution">
    <text evidence="11">The sequence shown here is derived from an EMBL/GenBank/DDBJ whole genome shotgun (WGS) entry which is preliminary data.</text>
</comment>
<feature type="domain" description="PAC" evidence="10">
    <location>
        <begin position="83"/>
        <end position="136"/>
    </location>
</feature>
<dbReference type="InterPro" id="IPR013655">
    <property type="entry name" value="PAS_fold_3"/>
</dbReference>
<evidence type="ECO:0000256" key="4">
    <source>
        <dbReference type="ARBA" id="ARBA00022679"/>
    </source>
</evidence>
<dbReference type="Gene3D" id="1.10.287.130">
    <property type="match status" value="1"/>
</dbReference>
<dbReference type="NCBIfam" id="TIGR00229">
    <property type="entry name" value="sensory_box"/>
    <property type="match status" value="3"/>
</dbReference>
<evidence type="ECO:0000256" key="6">
    <source>
        <dbReference type="PROSITE-ProRule" id="PRU00169"/>
    </source>
</evidence>
<dbReference type="InterPro" id="IPR035965">
    <property type="entry name" value="PAS-like_dom_sf"/>
</dbReference>
<dbReference type="InterPro" id="IPR000014">
    <property type="entry name" value="PAS"/>
</dbReference>